<dbReference type="RefSeq" id="WP_120773433.1">
    <property type="nucleotide sequence ID" value="NZ_CP032628.1"/>
</dbReference>
<reference evidence="2 3" key="1">
    <citation type="submission" date="2018-09" db="EMBL/GenBank/DDBJ databases">
        <title>Genome sequencing of strain 1JSPR-7.</title>
        <authorList>
            <person name="Heo J."/>
            <person name="Kim S.-J."/>
            <person name="Kwon S.-W."/>
        </authorList>
    </citation>
    <scope>NUCLEOTIDE SEQUENCE [LARGE SCALE GENOMIC DNA]</scope>
    <source>
        <strain evidence="2 3">1JSPR-7</strain>
        <plasmid evidence="2 3">unnamed1</plasmid>
    </source>
</reference>
<name>A0A387BIR8_9LACT</name>
<dbReference type="Gene3D" id="3.30.1360.120">
    <property type="entry name" value="Probable tRNA modification gtpase trme, domain 1"/>
    <property type="match status" value="1"/>
</dbReference>
<keyword evidence="2" id="KW-0808">Transferase</keyword>
<proteinExistence type="predicted"/>
<evidence type="ECO:0000313" key="2">
    <source>
        <dbReference type="EMBL" id="AYG02064.1"/>
    </source>
</evidence>
<dbReference type="AlphaFoldDB" id="A0A387BIR8"/>
<dbReference type="InterPro" id="IPR006222">
    <property type="entry name" value="GCVT_N"/>
</dbReference>
<geneLocation type="plasmid" evidence="2 3">
    <name>unnamed1</name>
</geneLocation>
<dbReference type="KEGG" id="lact:D7I46_13080"/>
<dbReference type="PANTHER" id="PTHR43757:SF2">
    <property type="entry name" value="AMINOMETHYLTRANSFERASE, MITOCHONDRIAL"/>
    <property type="match status" value="1"/>
</dbReference>
<evidence type="ECO:0000313" key="3">
    <source>
        <dbReference type="Proteomes" id="UP000269374"/>
    </source>
</evidence>
<evidence type="ECO:0000259" key="1">
    <source>
        <dbReference type="Pfam" id="PF01571"/>
    </source>
</evidence>
<accession>A0A387BIR8</accession>
<protein>
    <submittedName>
        <fullName evidence="2">Aminomethyl transferase family protein</fullName>
    </submittedName>
</protein>
<dbReference type="Proteomes" id="UP000269374">
    <property type="component" value="Plasmid unnamed1"/>
</dbReference>
<dbReference type="EMBL" id="CP032628">
    <property type="protein sequence ID" value="AYG02064.1"/>
    <property type="molecule type" value="Genomic_DNA"/>
</dbReference>
<sequence>MKDVYKELRTNKSFKQFEGKIFEVSGDDAEVVLDQYIPKNIEFLDIDTCGFTFILTTKGTVFTEVVFYKLEDKYILLSKENLLTIFENKKFDFQIKDISDEKVLFQLEGKNSGEIAQRFYDYDISTLNFKGIIYSEFENTELIVARFGFSGEFGYQFLVEKNKGTDFISQYFHNISEYDEYLNDYVKFEVNHPIYDLYKQDSNLFELGYAWNLDFTKESFIGRAEILNKIEKAKVQSIVFSSLEKVKAGEKIYFDDKEIGTVHFVMDALDEQENREYLGMLMVEPYYAHSGIHFITENNVELETISNPYIIPESWSK</sequence>
<dbReference type="InterPro" id="IPR027266">
    <property type="entry name" value="TrmE/GcvT-like"/>
</dbReference>
<dbReference type="SUPFAM" id="SSF103025">
    <property type="entry name" value="Folate-binding domain"/>
    <property type="match status" value="1"/>
</dbReference>
<dbReference type="InterPro" id="IPR028896">
    <property type="entry name" value="GcvT/YgfZ/DmdA"/>
</dbReference>
<dbReference type="PANTHER" id="PTHR43757">
    <property type="entry name" value="AMINOMETHYLTRANSFERASE"/>
    <property type="match status" value="1"/>
</dbReference>
<dbReference type="Pfam" id="PF01571">
    <property type="entry name" value="GCV_T"/>
    <property type="match status" value="1"/>
</dbReference>
<dbReference type="OrthoDB" id="9774591at2"/>
<dbReference type="GO" id="GO:0016740">
    <property type="term" value="F:transferase activity"/>
    <property type="evidence" value="ECO:0007669"/>
    <property type="project" value="UniProtKB-KW"/>
</dbReference>
<keyword evidence="3" id="KW-1185">Reference proteome</keyword>
<organism evidence="2 3">
    <name type="scientific">Lactococcus allomyrinae</name>
    <dbReference type="NCBI Taxonomy" id="2419773"/>
    <lineage>
        <taxon>Bacteria</taxon>
        <taxon>Bacillati</taxon>
        <taxon>Bacillota</taxon>
        <taxon>Bacilli</taxon>
        <taxon>Lactobacillales</taxon>
        <taxon>Streptococcaceae</taxon>
        <taxon>Lactococcus</taxon>
    </lineage>
</organism>
<feature type="domain" description="GCVT N-terminal" evidence="1">
    <location>
        <begin position="22"/>
        <end position="170"/>
    </location>
</feature>
<keyword evidence="2" id="KW-0614">Plasmid</keyword>
<dbReference type="PIRSF" id="PIRSF006487">
    <property type="entry name" value="GcvT"/>
    <property type="match status" value="1"/>
</dbReference>
<gene>
    <name evidence="2" type="ORF">D7I46_13080</name>
</gene>